<evidence type="ECO:0000313" key="5">
    <source>
        <dbReference type="EMBL" id="ONM45851.1"/>
    </source>
</evidence>
<dbReference type="STRING" id="254161.SAMN05216256_10467"/>
<evidence type="ECO:0000313" key="6">
    <source>
        <dbReference type="Proteomes" id="UP000242847"/>
    </source>
</evidence>
<dbReference type="InterPro" id="IPR020845">
    <property type="entry name" value="AMP-binding_CS"/>
</dbReference>
<gene>
    <name evidence="5" type="ORF">BXT89_00705</name>
</gene>
<keyword evidence="2" id="KW-0436">Ligase</keyword>
<proteinExistence type="inferred from homology"/>
<protein>
    <submittedName>
        <fullName evidence="5">Acyl-CoA synthetase</fullName>
    </submittedName>
</protein>
<dbReference type="InterPro" id="IPR025110">
    <property type="entry name" value="AMP-bd_C"/>
</dbReference>
<dbReference type="GO" id="GO:0006631">
    <property type="term" value="P:fatty acid metabolic process"/>
    <property type="evidence" value="ECO:0007669"/>
    <property type="project" value="TreeGrafter"/>
</dbReference>
<dbReference type="PANTHER" id="PTHR43201:SF5">
    <property type="entry name" value="MEDIUM-CHAIN ACYL-COA LIGASE ACSF2, MITOCHONDRIAL"/>
    <property type="match status" value="1"/>
</dbReference>
<dbReference type="PANTHER" id="PTHR43201">
    <property type="entry name" value="ACYL-COA SYNTHETASE"/>
    <property type="match status" value="1"/>
</dbReference>
<feature type="domain" description="AMP-binding enzyme C-terminal" evidence="4">
    <location>
        <begin position="407"/>
        <end position="482"/>
    </location>
</feature>
<dbReference type="InterPro" id="IPR000873">
    <property type="entry name" value="AMP-dep_synth/lig_dom"/>
</dbReference>
<organism evidence="5 6">
    <name type="scientific">Halopseudomonas pachastrellae</name>
    <dbReference type="NCBI Taxonomy" id="254161"/>
    <lineage>
        <taxon>Bacteria</taxon>
        <taxon>Pseudomonadati</taxon>
        <taxon>Pseudomonadota</taxon>
        <taxon>Gammaproteobacteria</taxon>
        <taxon>Pseudomonadales</taxon>
        <taxon>Pseudomonadaceae</taxon>
        <taxon>Halopseudomonas</taxon>
    </lineage>
</organism>
<keyword evidence="6" id="KW-1185">Reference proteome</keyword>
<dbReference type="Pfam" id="PF00501">
    <property type="entry name" value="AMP-binding"/>
    <property type="match status" value="1"/>
</dbReference>
<dbReference type="Gene3D" id="3.30.300.30">
    <property type="match status" value="1"/>
</dbReference>
<evidence type="ECO:0000259" key="3">
    <source>
        <dbReference type="Pfam" id="PF00501"/>
    </source>
</evidence>
<feature type="domain" description="AMP-dependent synthetase/ligase" evidence="3">
    <location>
        <begin position="9"/>
        <end position="356"/>
    </location>
</feature>
<dbReference type="GO" id="GO:0031956">
    <property type="term" value="F:medium-chain fatty acid-CoA ligase activity"/>
    <property type="evidence" value="ECO:0007669"/>
    <property type="project" value="TreeGrafter"/>
</dbReference>
<comment type="caution">
    <text evidence="5">The sequence shown here is derived from an EMBL/GenBank/DDBJ whole genome shotgun (WGS) entry which is preliminary data.</text>
</comment>
<reference evidence="5 6" key="1">
    <citation type="submission" date="2017-01" db="EMBL/GenBank/DDBJ databases">
        <title>Draft genome sequence of Pseudomonas pachastrellae type strain CCUG 46540T from a deep sea.</title>
        <authorList>
            <person name="Gomila M."/>
            <person name="Mulet M."/>
            <person name="Lalucat J."/>
            <person name="Garcia-Valdes E."/>
        </authorList>
    </citation>
    <scope>NUCLEOTIDE SEQUENCE [LARGE SCALE GENOMIC DNA]</scope>
    <source>
        <strain evidence="5 6">CCUG 46540</strain>
    </source>
</reference>
<dbReference type="EMBL" id="MUBC01000001">
    <property type="protein sequence ID" value="ONM45851.1"/>
    <property type="molecule type" value="Genomic_DNA"/>
</dbReference>
<evidence type="ECO:0000256" key="1">
    <source>
        <dbReference type="ARBA" id="ARBA00006432"/>
    </source>
</evidence>
<dbReference type="SUPFAM" id="SSF56801">
    <property type="entry name" value="Acetyl-CoA synthetase-like"/>
    <property type="match status" value="1"/>
</dbReference>
<dbReference type="Gene3D" id="3.40.50.12780">
    <property type="entry name" value="N-terminal domain of ligase-like"/>
    <property type="match status" value="1"/>
</dbReference>
<dbReference type="Proteomes" id="UP000242847">
    <property type="component" value="Unassembled WGS sequence"/>
</dbReference>
<evidence type="ECO:0000259" key="4">
    <source>
        <dbReference type="Pfam" id="PF13193"/>
    </source>
</evidence>
<dbReference type="InterPro" id="IPR042099">
    <property type="entry name" value="ANL_N_sf"/>
</dbReference>
<dbReference type="PROSITE" id="PS00455">
    <property type="entry name" value="AMP_BINDING"/>
    <property type="match status" value="1"/>
</dbReference>
<comment type="similarity">
    <text evidence="1">Belongs to the ATP-dependent AMP-binding enzyme family.</text>
</comment>
<dbReference type="RefSeq" id="WP_083723655.1">
    <property type="nucleotide sequence ID" value="NZ_FOUD01000004.1"/>
</dbReference>
<dbReference type="Pfam" id="PF13193">
    <property type="entry name" value="AMP-binding_C"/>
    <property type="match status" value="1"/>
</dbReference>
<dbReference type="InterPro" id="IPR045851">
    <property type="entry name" value="AMP-bd_C_sf"/>
</dbReference>
<evidence type="ECO:0000256" key="2">
    <source>
        <dbReference type="ARBA" id="ARBA00022598"/>
    </source>
</evidence>
<dbReference type="AlphaFoldDB" id="A0A1S8DLH5"/>
<accession>A0A1S8DLH5</accession>
<dbReference type="OrthoDB" id="9803968at2"/>
<sequence length="489" mass="53798">MNIPKLLAVNARKFPAGEALITADCRLSWSELHDQSLRLAAYLHEQYQISAGDRVALYMPNSYSWVLGYFAVINLGAIVVPVNARLTSAELEYILGDCDARLVIAQGEYAHRASALSTCLRLDQPAAQVAEMHARWLVADMDSEQPCTLLYTSGTTGKPKGVLFHHHALLTVATASAVEMDMRPYSRLLHMMPLTHSAPLNVFLLGGTYVGAAHVVLPEFHPTLLLDTVEKERTTHFFGAPVAFMMTAQQPDIAERDISSMQYWIYGGGPMSTEQLEILADRMQTDRLYCVYGLTEAGPSGSIMMPAEHASKAGSIGCRGALHTELRLVDEQGNEVIGEGTGQIQIRTEGMMLGYWNKPDATAECLHSDGWLDSGDLARRDAAGYYWVLGRAKELIISGGVNVYPREIEVALEAHPNVAEVAVFGVPHPQWGETVKAVVVVREPVADLHAELSAYLEPLLADYKRPRLYAEMDMLPRNANGKVMKHQLS</sequence>
<name>A0A1S8DLH5_9GAMM</name>